<keyword evidence="3" id="KW-0804">Transcription</keyword>
<dbReference type="InterPro" id="IPR020449">
    <property type="entry name" value="Tscrpt_reg_AraC-type_HTH"/>
</dbReference>
<evidence type="ECO:0000256" key="1">
    <source>
        <dbReference type="ARBA" id="ARBA00023015"/>
    </source>
</evidence>
<dbReference type="InterPro" id="IPR003313">
    <property type="entry name" value="AraC-bd"/>
</dbReference>
<dbReference type="InterPro" id="IPR018060">
    <property type="entry name" value="HTH_AraC"/>
</dbReference>
<sequence length="268" mass="31054">MKVHPKKDPAELVFYTSGEEACLPGHGYGPAIRDHYLIHFVTEGKGTFEVGQHMYHLKKGQAFLICPNVITYYRADDSRPWSYMWIGFAGHMAITYLQKANLDKDHLIFSYKKDAIISHIQQINVYNRLSPGRECMVLGHLYAILGQMIEDAMLIDDDAEYHNDYVKEAKGYIGANYSRDVTVNEIAAYLSINRSYLYALFMEEIGESPKTYLTQYRLQKAHELMKNSSLNIAQIARSVGYKDPLTFSKVFKKHFHMSPKHYRRFYPL</sequence>
<dbReference type="Pfam" id="PF02311">
    <property type="entry name" value="AraC_binding"/>
    <property type="match status" value="1"/>
</dbReference>
<dbReference type="SUPFAM" id="SSF46689">
    <property type="entry name" value="Homeodomain-like"/>
    <property type="match status" value="2"/>
</dbReference>
<name>A0A8J8MPN7_9FIRM</name>
<dbReference type="Gene3D" id="2.60.120.280">
    <property type="entry name" value="Regulatory protein AraC"/>
    <property type="match status" value="1"/>
</dbReference>
<dbReference type="PANTHER" id="PTHR43280">
    <property type="entry name" value="ARAC-FAMILY TRANSCRIPTIONAL REGULATOR"/>
    <property type="match status" value="1"/>
</dbReference>
<dbReference type="RefSeq" id="WP_212695772.1">
    <property type="nucleotide sequence ID" value="NZ_CP058649.1"/>
</dbReference>
<dbReference type="PRINTS" id="PR00032">
    <property type="entry name" value="HTHARAC"/>
</dbReference>
<evidence type="ECO:0000256" key="2">
    <source>
        <dbReference type="ARBA" id="ARBA00023125"/>
    </source>
</evidence>
<dbReference type="InterPro" id="IPR009057">
    <property type="entry name" value="Homeodomain-like_sf"/>
</dbReference>
<dbReference type="CDD" id="cd06986">
    <property type="entry name" value="cupin_MmsR-like_N"/>
    <property type="match status" value="1"/>
</dbReference>
<keyword evidence="1" id="KW-0805">Transcription regulation</keyword>
<keyword evidence="6" id="KW-1185">Reference proteome</keyword>
<evidence type="ECO:0000256" key="3">
    <source>
        <dbReference type="ARBA" id="ARBA00023163"/>
    </source>
</evidence>
<dbReference type="Gene3D" id="1.10.10.60">
    <property type="entry name" value="Homeodomain-like"/>
    <property type="match status" value="2"/>
</dbReference>
<feature type="domain" description="HTH araC/xylS-type" evidence="4">
    <location>
        <begin position="167"/>
        <end position="265"/>
    </location>
</feature>
<protein>
    <submittedName>
        <fullName evidence="5">Helix-turn-helix domain-containing protein</fullName>
    </submittedName>
</protein>
<dbReference type="AlphaFoldDB" id="A0A8J8MPN7"/>
<dbReference type="GO" id="GO:0003700">
    <property type="term" value="F:DNA-binding transcription factor activity"/>
    <property type="evidence" value="ECO:0007669"/>
    <property type="project" value="InterPro"/>
</dbReference>
<organism evidence="5 6">
    <name type="scientific">Vallitalea pronyensis</name>
    <dbReference type="NCBI Taxonomy" id="1348613"/>
    <lineage>
        <taxon>Bacteria</taxon>
        <taxon>Bacillati</taxon>
        <taxon>Bacillota</taxon>
        <taxon>Clostridia</taxon>
        <taxon>Lachnospirales</taxon>
        <taxon>Vallitaleaceae</taxon>
        <taxon>Vallitalea</taxon>
    </lineage>
</organism>
<proteinExistence type="predicted"/>
<dbReference type="SMART" id="SM00342">
    <property type="entry name" value="HTH_ARAC"/>
    <property type="match status" value="1"/>
</dbReference>
<evidence type="ECO:0000313" key="5">
    <source>
        <dbReference type="EMBL" id="QUI25073.1"/>
    </source>
</evidence>
<dbReference type="SUPFAM" id="SSF51215">
    <property type="entry name" value="Regulatory protein AraC"/>
    <property type="match status" value="1"/>
</dbReference>
<gene>
    <name evidence="5" type="ORF">HZI73_23480</name>
</gene>
<dbReference type="Proteomes" id="UP000683246">
    <property type="component" value="Chromosome"/>
</dbReference>
<dbReference type="PROSITE" id="PS01124">
    <property type="entry name" value="HTH_ARAC_FAMILY_2"/>
    <property type="match status" value="1"/>
</dbReference>
<dbReference type="PANTHER" id="PTHR43280:SF30">
    <property type="entry name" value="MMSAB OPERON REGULATORY PROTEIN"/>
    <property type="match status" value="1"/>
</dbReference>
<accession>A0A8J8MPN7</accession>
<evidence type="ECO:0000313" key="6">
    <source>
        <dbReference type="Proteomes" id="UP000683246"/>
    </source>
</evidence>
<dbReference type="InterPro" id="IPR037923">
    <property type="entry name" value="HTH-like"/>
</dbReference>
<dbReference type="Pfam" id="PF12833">
    <property type="entry name" value="HTH_18"/>
    <property type="match status" value="1"/>
</dbReference>
<keyword evidence="2" id="KW-0238">DNA-binding</keyword>
<dbReference type="EMBL" id="CP058649">
    <property type="protein sequence ID" value="QUI25073.1"/>
    <property type="molecule type" value="Genomic_DNA"/>
</dbReference>
<reference evidence="5" key="1">
    <citation type="submission" date="2020-07" db="EMBL/GenBank/DDBJ databases">
        <title>Vallitalea pronyensis genome.</title>
        <authorList>
            <person name="Postec A."/>
        </authorList>
    </citation>
    <scope>NUCLEOTIDE SEQUENCE</scope>
    <source>
        <strain evidence="5">FatNI3</strain>
    </source>
</reference>
<dbReference type="GO" id="GO:0043565">
    <property type="term" value="F:sequence-specific DNA binding"/>
    <property type="evidence" value="ECO:0007669"/>
    <property type="project" value="InterPro"/>
</dbReference>
<dbReference type="KEGG" id="vpy:HZI73_23480"/>
<evidence type="ECO:0000259" key="4">
    <source>
        <dbReference type="PROSITE" id="PS01124"/>
    </source>
</evidence>